<organism evidence="1 2">
    <name type="scientific">Campylobacter hominis (strain ATCC BAA-381 / DSM 21671 / CCUG 45161 / LMG 19568 / NCTC 13146 / CH001A)</name>
    <dbReference type="NCBI Taxonomy" id="360107"/>
    <lineage>
        <taxon>Bacteria</taxon>
        <taxon>Pseudomonadati</taxon>
        <taxon>Campylobacterota</taxon>
        <taxon>Epsilonproteobacteria</taxon>
        <taxon>Campylobacterales</taxon>
        <taxon>Campylobacteraceae</taxon>
        <taxon>Campylobacter</taxon>
    </lineage>
</organism>
<evidence type="ECO:0000313" key="1">
    <source>
        <dbReference type="EMBL" id="ABS51572.1"/>
    </source>
</evidence>
<protein>
    <submittedName>
        <fullName evidence="1">Uncharacterized protein</fullName>
    </submittedName>
</protein>
<evidence type="ECO:0000313" key="2">
    <source>
        <dbReference type="Proteomes" id="UP000002407"/>
    </source>
</evidence>
<dbReference type="AlphaFoldDB" id="A7I0K8"/>
<keyword evidence="2" id="KW-1185">Reference proteome</keyword>
<dbReference type="HOGENOM" id="CLU_3096747_0_0_7"/>
<sequence length="51" mass="5913">MKNFNSNFKRKFFESKKTLRIDLNSDKIKFNDALKIRLGSLTGISSMSGVW</sequence>
<name>A7I0K8_CAMHC</name>
<accession>A7I0K8</accession>
<dbReference type="RefSeq" id="WP_012108334.1">
    <property type="nucleotide sequence ID" value="NC_009714.1"/>
</dbReference>
<dbReference type="Proteomes" id="UP000002407">
    <property type="component" value="Chromosome"/>
</dbReference>
<dbReference type="KEGG" id="cha:CHAB381_0459"/>
<reference evidence="2" key="1">
    <citation type="submission" date="2007-07" db="EMBL/GenBank/DDBJ databases">
        <title>Complete genome sequence of Campylobacter hominis ATCC BAA-381, a commensal isolated from the human gastrointestinal tract.</title>
        <authorList>
            <person name="Fouts D.E."/>
            <person name="Mongodin E.F."/>
            <person name="Puiu D."/>
            <person name="Sebastian Y."/>
            <person name="Miller W.G."/>
            <person name="Mandrell R.E."/>
            <person name="Nelson K.E."/>
        </authorList>
    </citation>
    <scope>NUCLEOTIDE SEQUENCE [LARGE SCALE GENOMIC DNA]</scope>
    <source>
        <strain evidence="2">ATCC BAA-381 / LMG 19568 / NCTC 13146 / CH001A</strain>
    </source>
</reference>
<gene>
    <name evidence="1" type="ordered locus">CHAB381_0459</name>
</gene>
<proteinExistence type="predicted"/>
<dbReference type="EMBL" id="CP000776">
    <property type="protein sequence ID" value="ABS51572.1"/>
    <property type="molecule type" value="Genomic_DNA"/>
</dbReference>